<evidence type="ECO:0000256" key="14">
    <source>
        <dbReference type="ARBA" id="ARBA00023262"/>
    </source>
</evidence>
<reference evidence="19 20" key="1">
    <citation type="journal article" date="2024" name="BMC Genomics">
        <title>De novo assembly and annotation of Popillia japonica's genome with initial clues to its potential as an invasive pest.</title>
        <authorList>
            <person name="Cucini C."/>
            <person name="Boschi S."/>
            <person name="Funari R."/>
            <person name="Cardaioli E."/>
            <person name="Iannotti N."/>
            <person name="Marturano G."/>
            <person name="Paoli F."/>
            <person name="Bruttini M."/>
            <person name="Carapelli A."/>
            <person name="Frati F."/>
            <person name="Nardi F."/>
        </authorList>
    </citation>
    <scope>NUCLEOTIDE SEQUENCE [LARGE SCALE GENOMIC DNA]</scope>
    <source>
        <strain evidence="19">DMR45628</strain>
    </source>
</reference>
<sequence>MPNTNNIIQGLPFWSSIPEISLGKQIYDSLRKCTDDEVAYFDVYTGRRLLYKDFLRLSYQLASSLQNCGYKKNDVVVICSENNNNFFIPVVSALYLGMVSAPINHTYTQREILHATRNEYNETKKRIIILDSHAKVAGYDTIKEFIKKNFRNLSLEEFKPVELNPFEHLAVVLCSSGTTGLPKGVMTTHDNISVRNNHMRDPRINLQQRVILGLLPFFHGYGFMTNIGAIIDRQMVVMFKKFEEEMFLKCIEEYKISTLFMVPPLMLILAKSPMVSKYDLSHVVEITCGAAPLSAELETVIKRRLPNVRVIRQGYGLTEATLAVTLVPHDDLKTGSSGKVVPGMSCMVRDPESKKVLGPYQVGELCFKGRMITKGYYENEEATRNTFSSDGWLFTGDLGYYDEEYHFYIVDRLKELIKYKGFQVAPAELEAILIQHPLIQDVGVIGKADEEAGELPTAFVVKKPNSNISEQEIKDYVARQVSRPKELHGGVYFIDEIPKNLSGKILRRQLRELITKYPSKL</sequence>
<evidence type="ECO:0000256" key="11">
    <source>
        <dbReference type="ARBA" id="ARBA00023033"/>
    </source>
</evidence>
<evidence type="ECO:0000256" key="3">
    <source>
        <dbReference type="ARBA" id="ARBA00006432"/>
    </source>
</evidence>
<keyword evidence="20" id="KW-1185">Reference proteome</keyword>
<dbReference type="GO" id="GO:0005524">
    <property type="term" value="F:ATP binding"/>
    <property type="evidence" value="ECO:0007669"/>
    <property type="project" value="UniProtKB-KW"/>
</dbReference>
<dbReference type="PANTHER" id="PTHR24096">
    <property type="entry name" value="LONG-CHAIN-FATTY-ACID--COA LIGASE"/>
    <property type="match status" value="1"/>
</dbReference>
<evidence type="ECO:0000256" key="5">
    <source>
        <dbReference type="ARBA" id="ARBA00019043"/>
    </source>
</evidence>
<comment type="caution">
    <text evidence="19">The sequence shown here is derived from an EMBL/GenBank/DDBJ whole genome shotgun (WGS) entry which is preliminary data.</text>
</comment>
<dbReference type="Gene3D" id="3.40.50.980">
    <property type="match status" value="2"/>
</dbReference>
<evidence type="ECO:0000256" key="7">
    <source>
        <dbReference type="ARBA" id="ARBA00022741"/>
    </source>
</evidence>
<dbReference type="Pfam" id="PF13193">
    <property type="entry name" value="AMP-binding_C"/>
    <property type="match status" value="1"/>
</dbReference>
<evidence type="ECO:0000256" key="2">
    <source>
        <dbReference type="ARBA" id="ARBA00004275"/>
    </source>
</evidence>
<dbReference type="Gene3D" id="2.30.38.10">
    <property type="entry name" value="Luciferase, Domain 3"/>
    <property type="match status" value="1"/>
</dbReference>
<dbReference type="InterPro" id="IPR000873">
    <property type="entry name" value="AMP-dep_synth/lig_dom"/>
</dbReference>
<name>A0AAW1HX36_POPJA</name>
<dbReference type="GO" id="GO:0004497">
    <property type="term" value="F:monooxygenase activity"/>
    <property type="evidence" value="ECO:0007669"/>
    <property type="project" value="UniProtKB-KW"/>
</dbReference>
<evidence type="ECO:0000313" key="19">
    <source>
        <dbReference type="EMBL" id="KAK9681014.1"/>
    </source>
</evidence>
<dbReference type="Proteomes" id="UP001458880">
    <property type="component" value="Unassembled WGS sequence"/>
</dbReference>
<keyword evidence="11" id="KW-0503">Monooxygenase</keyword>
<feature type="transmembrane region" description="Helical" evidence="16">
    <location>
        <begin position="210"/>
        <end position="231"/>
    </location>
</feature>
<evidence type="ECO:0000259" key="17">
    <source>
        <dbReference type="Pfam" id="PF00501"/>
    </source>
</evidence>
<keyword evidence="9" id="KW-0460">Magnesium</keyword>
<evidence type="ECO:0000256" key="10">
    <source>
        <dbReference type="ARBA" id="ARBA00023002"/>
    </source>
</evidence>
<feature type="domain" description="AMP-binding enzyme C-terminal" evidence="18">
    <location>
        <begin position="428"/>
        <end position="504"/>
    </location>
</feature>
<dbReference type="GO" id="GO:0005777">
    <property type="term" value="C:peroxisome"/>
    <property type="evidence" value="ECO:0007669"/>
    <property type="project" value="UniProtKB-SubCell"/>
</dbReference>
<evidence type="ECO:0000256" key="6">
    <source>
        <dbReference type="ARBA" id="ARBA00022723"/>
    </source>
</evidence>
<evidence type="ECO:0000256" key="9">
    <source>
        <dbReference type="ARBA" id="ARBA00022842"/>
    </source>
</evidence>
<keyword evidence="13" id="KW-0455">Luminescence</keyword>
<feature type="domain" description="AMP-dependent synthetase/ligase" evidence="17">
    <location>
        <begin position="35"/>
        <end position="377"/>
    </location>
</feature>
<evidence type="ECO:0000313" key="20">
    <source>
        <dbReference type="Proteomes" id="UP001458880"/>
    </source>
</evidence>
<gene>
    <name evidence="19" type="ORF">QE152_g38640</name>
</gene>
<keyword evidence="14" id="KW-0599">Photoprotein</keyword>
<dbReference type="InterPro" id="IPR025110">
    <property type="entry name" value="AMP-bd_C"/>
</dbReference>
<keyword evidence="16" id="KW-0812">Transmembrane</keyword>
<dbReference type="FunFam" id="3.30.300.30:FF:000007">
    <property type="entry name" value="4-coumarate--CoA ligase 2"/>
    <property type="match status" value="1"/>
</dbReference>
<evidence type="ECO:0000256" key="1">
    <source>
        <dbReference type="ARBA" id="ARBA00001946"/>
    </source>
</evidence>
<dbReference type="SUPFAM" id="SSF56801">
    <property type="entry name" value="Acetyl-CoA synthetase-like"/>
    <property type="match status" value="1"/>
</dbReference>
<evidence type="ECO:0000259" key="18">
    <source>
        <dbReference type="Pfam" id="PF13193"/>
    </source>
</evidence>
<dbReference type="InterPro" id="IPR020845">
    <property type="entry name" value="AMP-binding_CS"/>
</dbReference>
<evidence type="ECO:0000256" key="4">
    <source>
        <dbReference type="ARBA" id="ARBA00012532"/>
    </source>
</evidence>
<evidence type="ECO:0000256" key="13">
    <source>
        <dbReference type="ARBA" id="ARBA00023223"/>
    </source>
</evidence>
<dbReference type="PANTHER" id="PTHR24096:SF423">
    <property type="entry name" value="GM05240P"/>
    <property type="match status" value="1"/>
</dbReference>
<dbReference type="EC" id="1.13.12.7" evidence="4"/>
<dbReference type="GO" id="GO:0008218">
    <property type="term" value="P:bioluminescence"/>
    <property type="evidence" value="ECO:0007669"/>
    <property type="project" value="UniProtKB-KW"/>
</dbReference>
<proteinExistence type="inferred from homology"/>
<evidence type="ECO:0000256" key="12">
    <source>
        <dbReference type="ARBA" id="ARBA00023140"/>
    </source>
</evidence>
<dbReference type="GO" id="GO:0046872">
    <property type="term" value="F:metal ion binding"/>
    <property type="evidence" value="ECO:0007669"/>
    <property type="project" value="UniProtKB-KW"/>
</dbReference>
<dbReference type="Gene3D" id="3.30.300.30">
    <property type="match status" value="1"/>
</dbReference>
<comment type="subcellular location">
    <subcellularLocation>
        <location evidence="2">Peroxisome</location>
    </subcellularLocation>
</comment>
<keyword evidence="16" id="KW-1133">Transmembrane helix</keyword>
<comment type="cofactor">
    <cofactor evidence="1">
        <name>Mg(2+)</name>
        <dbReference type="ChEBI" id="CHEBI:18420"/>
    </cofactor>
</comment>
<keyword evidence="8" id="KW-0067">ATP-binding</keyword>
<keyword evidence="10" id="KW-0560">Oxidoreductase</keyword>
<accession>A0AAW1HX36</accession>
<protein>
    <recommendedName>
        <fullName evidence="5">Luciferin 4-monooxygenase</fullName>
        <ecNumber evidence="4">1.13.12.7</ecNumber>
    </recommendedName>
</protein>
<evidence type="ECO:0000256" key="16">
    <source>
        <dbReference type="SAM" id="Phobius"/>
    </source>
</evidence>
<dbReference type="Pfam" id="PF00501">
    <property type="entry name" value="AMP-binding"/>
    <property type="match status" value="1"/>
</dbReference>
<dbReference type="EMBL" id="JASPKY010000854">
    <property type="protein sequence ID" value="KAK9681014.1"/>
    <property type="molecule type" value="Genomic_DNA"/>
</dbReference>
<comment type="similarity">
    <text evidence="3">Belongs to the ATP-dependent AMP-binding enzyme family.</text>
</comment>
<dbReference type="PROSITE" id="PS00455">
    <property type="entry name" value="AMP_BINDING"/>
    <property type="match status" value="1"/>
</dbReference>
<keyword evidence="16" id="KW-0472">Membrane</keyword>
<keyword evidence="12" id="KW-0576">Peroxisome</keyword>
<dbReference type="GO" id="GO:0016405">
    <property type="term" value="F:CoA-ligase activity"/>
    <property type="evidence" value="ECO:0007669"/>
    <property type="project" value="TreeGrafter"/>
</dbReference>
<dbReference type="AlphaFoldDB" id="A0AAW1HX36"/>
<organism evidence="19 20">
    <name type="scientific">Popillia japonica</name>
    <name type="common">Japanese beetle</name>
    <dbReference type="NCBI Taxonomy" id="7064"/>
    <lineage>
        <taxon>Eukaryota</taxon>
        <taxon>Metazoa</taxon>
        <taxon>Ecdysozoa</taxon>
        <taxon>Arthropoda</taxon>
        <taxon>Hexapoda</taxon>
        <taxon>Insecta</taxon>
        <taxon>Pterygota</taxon>
        <taxon>Neoptera</taxon>
        <taxon>Endopterygota</taxon>
        <taxon>Coleoptera</taxon>
        <taxon>Polyphaga</taxon>
        <taxon>Scarabaeiformia</taxon>
        <taxon>Scarabaeidae</taxon>
        <taxon>Rutelinae</taxon>
        <taxon>Popillia</taxon>
    </lineage>
</organism>
<evidence type="ECO:0000256" key="15">
    <source>
        <dbReference type="ARBA" id="ARBA00048497"/>
    </source>
</evidence>
<keyword evidence="7" id="KW-0547">Nucleotide-binding</keyword>
<evidence type="ECO:0000256" key="8">
    <source>
        <dbReference type="ARBA" id="ARBA00022840"/>
    </source>
</evidence>
<dbReference type="InterPro" id="IPR045851">
    <property type="entry name" value="AMP-bd_C_sf"/>
</dbReference>
<comment type="catalytic activity">
    <reaction evidence="15">
        <text>firefly D-luciferin + ATP + O2 = firefly oxyluciferin + hnu + AMP + CO2 + diphosphate</text>
        <dbReference type="Rhea" id="RHEA:10732"/>
        <dbReference type="ChEBI" id="CHEBI:15379"/>
        <dbReference type="ChEBI" id="CHEBI:16526"/>
        <dbReference type="ChEBI" id="CHEBI:16792"/>
        <dbReference type="ChEBI" id="CHEBI:30212"/>
        <dbReference type="ChEBI" id="CHEBI:30616"/>
        <dbReference type="ChEBI" id="CHEBI:33019"/>
        <dbReference type="ChEBI" id="CHEBI:58038"/>
        <dbReference type="ChEBI" id="CHEBI:456215"/>
        <dbReference type="EC" id="1.13.12.7"/>
    </reaction>
</comment>
<keyword evidence="6" id="KW-0479">Metal-binding</keyword>